<reference evidence="1" key="1">
    <citation type="submission" date="2024-01" db="EMBL/GenBank/DDBJ databases">
        <title>Genomic and biogeographic characterisation of Mantoniella tinhauana virus 1, the first discovered Mantoniella-infecting prasinovirus.</title>
        <authorList>
            <person name="Rey Redondo E."/>
            <person name="Yung C.C.M."/>
        </authorList>
    </citation>
    <scope>NUCLEOTIDE SEQUENCE</scope>
    <source>
        <strain evidence="1">Lau Fau Shan</strain>
    </source>
</reference>
<protein>
    <submittedName>
        <fullName evidence="1">Uncharacterized protein</fullName>
    </submittedName>
</protein>
<organism evidence="1">
    <name type="scientific">Mantoniella tinhauana virus 1</name>
    <dbReference type="NCBI Taxonomy" id="3111543"/>
    <lineage>
        <taxon>Viruses</taxon>
    </lineage>
</organism>
<accession>A0AB38ZM79</accession>
<name>A0AB38ZM79_9VIRU</name>
<dbReference type="EMBL" id="PP130629">
    <property type="protein sequence ID" value="XAO13432.1"/>
    <property type="molecule type" value="Genomic_DNA"/>
</dbReference>
<proteinExistence type="predicted"/>
<evidence type="ECO:0000313" key="1">
    <source>
        <dbReference type="EMBL" id="XAO13432.1"/>
    </source>
</evidence>
<sequence length="208" mass="23461">MKITTIVVARSKSCSVKTLHSILRMNVICLQKGLPNNIVFVNDDPYEKTEMIQNHMKTADRIIFVDFGVCLDDDTIKQCLEPHEGVGCLVFPGVKEGVDWNLFKEGVEKGSKEPIQQMGLHFDTEVSNKISENIYNVTNTNARAWMMNTKNVIKAQNKHKDKKLSNKLFDKLKHQGVRIYAFTASKLTITYSHECVSSIVNASGVKVN</sequence>